<dbReference type="SUPFAM" id="SSF56112">
    <property type="entry name" value="Protein kinase-like (PK-like)"/>
    <property type="match status" value="1"/>
</dbReference>
<dbReference type="AlphaFoldDB" id="A0A2S7FCS2"/>
<dbReference type="InterPro" id="IPR011009">
    <property type="entry name" value="Kinase-like_dom_sf"/>
</dbReference>
<dbReference type="GO" id="GO:0005524">
    <property type="term" value="F:ATP binding"/>
    <property type="evidence" value="ECO:0007669"/>
    <property type="project" value="InterPro"/>
</dbReference>
<dbReference type="InterPro" id="IPR002575">
    <property type="entry name" value="Aminoglycoside_PTrfase"/>
</dbReference>
<dbReference type="PANTHER" id="PTHR21310">
    <property type="entry name" value="AMINOGLYCOSIDE PHOSPHOTRANSFERASE-RELATED-RELATED"/>
    <property type="match status" value="1"/>
</dbReference>
<comment type="caution">
    <text evidence="2">The sequence shown here is derived from an EMBL/GenBank/DDBJ whole genome shotgun (WGS) entry which is preliminary data.</text>
</comment>
<dbReference type="GO" id="GO:0004672">
    <property type="term" value="F:protein kinase activity"/>
    <property type="evidence" value="ECO:0007669"/>
    <property type="project" value="InterPro"/>
</dbReference>
<sequence>MEKNWERTLPFLYVDRETINKLFKGIIKEDEIISVKPVDEGCRTSNYIIYSTDNKKYLLKIFFSDDQQYRKECEIFSILKDKICVQEICKFDKSNLINDKYYVIYKYIEGVTLSKSLNNGDMTNEYIIRDAANILANIHKKRFSSVGFLNDELEVYHKLPPLNKWYEQFITDKVEKRLGKDIIQKIRKVINENIEDLLSLDNDPRLVHGDFQGTNILVDNNKITGIIDWEFAMAGHPLADIGQLFRYEEYFNKQLISIFEDEYRKKSDYILPDNWYKLSKIRDLANLIQLLDFEEDMPNKYMEIKTLIKKLLIYDKKISK</sequence>
<proteinExistence type="predicted"/>
<dbReference type="PROSITE" id="PS50011">
    <property type="entry name" value="PROTEIN_KINASE_DOM"/>
    <property type="match status" value="1"/>
</dbReference>
<dbReference type="Proteomes" id="UP000238081">
    <property type="component" value="Unassembled WGS sequence"/>
</dbReference>
<dbReference type="RefSeq" id="WP_043664868.1">
    <property type="nucleotide sequence ID" value="NZ_CAVLFH010000001.1"/>
</dbReference>
<evidence type="ECO:0000259" key="1">
    <source>
        <dbReference type="PROSITE" id="PS50011"/>
    </source>
</evidence>
<gene>
    <name evidence="2" type="ORF">AWN73_10940</name>
</gene>
<name>A0A2S7FCS2_CLOBU</name>
<accession>A0A2S7FCS2</accession>
<dbReference type="InterPro" id="IPR000719">
    <property type="entry name" value="Prot_kinase_dom"/>
</dbReference>
<dbReference type="Pfam" id="PF01636">
    <property type="entry name" value="APH"/>
    <property type="match status" value="1"/>
</dbReference>
<organism evidence="2 3">
    <name type="scientific">Clostridium butyricum</name>
    <dbReference type="NCBI Taxonomy" id="1492"/>
    <lineage>
        <taxon>Bacteria</taxon>
        <taxon>Bacillati</taxon>
        <taxon>Bacillota</taxon>
        <taxon>Clostridia</taxon>
        <taxon>Eubacteriales</taxon>
        <taxon>Clostridiaceae</taxon>
        <taxon>Clostridium</taxon>
    </lineage>
</organism>
<evidence type="ECO:0000313" key="3">
    <source>
        <dbReference type="Proteomes" id="UP000238081"/>
    </source>
</evidence>
<protein>
    <submittedName>
        <fullName evidence="2">Aminoglycoside phosphotransferase</fullName>
    </submittedName>
</protein>
<dbReference type="EMBL" id="LRDH01000095">
    <property type="protein sequence ID" value="PPV16054.1"/>
    <property type="molecule type" value="Genomic_DNA"/>
</dbReference>
<reference evidence="2 3" key="1">
    <citation type="submission" date="2016-01" db="EMBL/GenBank/DDBJ databases">
        <title>Characterization of the Clostridium difficile lineages that are prevalent in Hong Kong and China.</title>
        <authorList>
            <person name="Kwok J.S.-L."/>
            <person name="Lam W.-Y."/>
            <person name="Ip M."/>
            <person name="Chan T.-F."/>
            <person name="Hawkey P.M."/>
            <person name="Tsui S.K.-W."/>
        </authorList>
    </citation>
    <scope>NUCLEOTIDE SEQUENCE [LARGE SCALE GENOMIC DNA]</scope>
    <source>
        <strain evidence="2 3">300064</strain>
    </source>
</reference>
<keyword evidence="2" id="KW-0808">Transferase</keyword>
<evidence type="ECO:0000313" key="2">
    <source>
        <dbReference type="EMBL" id="PPV16054.1"/>
    </source>
</evidence>
<feature type="domain" description="Protein kinase" evidence="1">
    <location>
        <begin position="32"/>
        <end position="320"/>
    </location>
</feature>
<dbReference type="InterPro" id="IPR051678">
    <property type="entry name" value="AGP_Transferase"/>
</dbReference>
<dbReference type="Gene3D" id="3.90.1200.10">
    <property type="match status" value="1"/>
</dbReference>